<name>A0A919BMP5_9GAMM</name>
<protein>
    <recommendedName>
        <fullName evidence="4">Secreted protein</fullName>
    </recommendedName>
</protein>
<dbReference type="EMBL" id="BNCK01000006">
    <property type="protein sequence ID" value="GHF97833.1"/>
    <property type="molecule type" value="Genomic_DNA"/>
</dbReference>
<organism evidence="2 3">
    <name type="scientific">Thalassotalea marina</name>
    <dbReference type="NCBI Taxonomy" id="1673741"/>
    <lineage>
        <taxon>Bacteria</taxon>
        <taxon>Pseudomonadati</taxon>
        <taxon>Pseudomonadota</taxon>
        <taxon>Gammaproteobacteria</taxon>
        <taxon>Alteromonadales</taxon>
        <taxon>Colwelliaceae</taxon>
        <taxon>Thalassotalea</taxon>
    </lineage>
</organism>
<dbReference type="Proteomes" id="UP000623842">
    <property type="component" value="Unassembled WGS sequence"/>
</dbReference>
<sequence length="97" mass="10809">MLKFKILLGTCGIVALSAFAAVHQWHIYTYYADASMSVEVGQRITSCGTINDRVEGQTTPYYKIVSEDCDSVPGDQDYCSEPQNVMLPACNIEWPPR</sequence>
<reference evidence="2" key="1">
    <citation type="journal article" date="2014" name="Int. J. Syst. Evol. Microbiol.">
        <title>Complete genome sequence of Corynebacterium casei LMG S-19264T (=DSM 44701T), isolated from a smear-ripened cheese.</title>
        <authorList>
            <consortium name="US DOE Joint Genome Institute (JGI-PGF)"/>
            <person name="Walter F."/>
            <person name="Albersmeier A."/>
            <person name="Kalinowski J."/>
            <person name="Ruckert C."/>
        </authorList>
    </citation>
    <scope>NUCLEOTIDE SEQUENCE</scope>
    <source>
        <strain evidence="2">KCTC 42731</strain>
    </source>
</reference>
<feature type="signal peptide" evidence="1">
    <location>
        <begin position="1"/>
        <end position="20"/>
    </location>
</feature>
<evidence type="ECO:0000256" key="1">
    <source>
        <dbReference type="SAM" id="SignalP"/>
    </source>
</evidence>
<keyword evidence="3" id="KW-1185">Reference proteome</keyword>
<reference evidence="2" key="2">
    <citation type="submission" date="2020-09" db="EMBL/GenBank/DDBJ databases">
        <authorList>
            <person name="Sun Q."/>
            <person name="Kim S."/>
        </authorList>
    </citation>
    <scope>NUCLEOTIDE SEQUENCE</scope>
    <source>
        <strain evidence="2">KCTC 42731</strain>
    </source>
</reference>
<evidence type="ECO:0000313" key="2">
    <source>
        <dbReference type="EMBL" id="GHF97833.1"/>
    </source>
</evidence>
<dbReference type="AlphaFoldDB" id="A0A919BMP5"/>
<comment type="caution">
    <text evidence="2">The sequence shown here is derived from an EMBL/GenBank/DDBJ whole genome shotgun (WGS) entry which is preliminary data.</text>
</comment>
<proteinExistence type="predicted"/>
<keyword evidence="1" id="KW-0732">Signal</keyword>
<gene>
    <name evidence="2" type="ORF">GCM10017161_27640</name>
</gene>
<feature type="chain" id="PRO_5036907269" description="Secreted protein" evidence="1">
    <location>
        <begin position="21"/>
        <end position="97"/>
    </location>
</feature>
<accession>A0A919BMP5</accession>
<evidence type="ECO:0008006" key="4">
    <source>
        <dbReference type="Google" id="ProtNLM"/>
    </source>
</evidence>
<evidence type="ECO:0000313" key="3">
    <source>
        <dbReference type="Proteomes" id="UP000623842"/>
    </source>
</evidence>